<keyword evidence="7" id="KW-0812">Transmembrane</keyword>
<comment type="subcellular location">
    <subcellularLocation>
        <location evidence="1">Membrane</location>
    </subcellularLocation>
</comment>
<keyword evidence="4" id="KW-0677">Repeat</keyword>
<dbReference type="FunFam" id="3.80.10.10:FF:000041">
    <property type="entry name" value="LRR receptor-like serine/threonine-protein kinase ERECTA"/>
    <property type="match status" value="1"/>
</dbReference>
<proteinExistence type="predicted"/>
<dbReference type="SUPFAM" id="SSF52058">
    <property type="entry name" value="L domain-like"/>
    <property type="match status" value="1"/>
</dbReference>
<feature type="compositionally biased region" description="Polar residues" evidence="6">
    <location>
        <begin position="418"/>
        <end position="471"/>
    </location>
</feature>
<evidence type="ECO:0000256" key="3">
    <source>
        <dbReference type="ARBA" id="ARBA00022729"/>
    </source>
</evidence>
<reference evidence="8" key="1">
    <citation type="submission" date="2021-01" db="EMBL/GenBank/DDBJ databases">
        <authorList>
            <person name="Corre E."/>
            <person name="Pelletier E."/>
            <person name="Niang G."/>
            <person name="Scheremetjew M."/>
            <person name="Finn R."/>
            <person name="Kale V."/>
            <person name="Holt S."/>
            <person name="Cochrane G."/>
            <person name="Meng A."/>
            <person name="Brown T."/>
            <person name="Cohen L."/>
        </authorList>
    </citation>
    <scope>NUCLEOTIDE SEQUENCE</scope>
    <source>
        <strain evidence="8">GSO104</strain>
    </source>
</reference>
<evidence type="ECO:0000256" key="5">
    <source>
        <dbReference type="ARBA" id="ARBA00023136"/>
    </source>
</evidence>
<dbReference type="InterPro" id="IPR052941">
    <property type="entry name" value="StomDev_PlantInt_Reg"/>
</dbReference>
<dbReference type="PANTHER" id="PTHR48004">
    <property type="entry name" value="OS01G0149700 PROTEIN"/>
    <property type="match status" value="1"/>
</dbReference>
<dbReference type="InterPro" id="IPR001611">
    <property type="entry name" value="Leu-rich_rpt"/>
</dbReference>
<evidence type="ECO:0008006" key="9">
    <source>
        <dbReference type="Google" id="ProtNLM"/>
    </source>
</evidence>
<evidence type="ECO:0000256" key="7">
    <source>
        <dbReference type="SAM" id="Phobius"/>
    </source>
</evidence>
<dbReference type="GO" id="GO:0016020">
    <property type="term" value="C:membrane"/>
    <property type="evidence" value="ECO:0007669"/>
    <property type="project" value="UniProtKB-SubCell"/>
</dbReference>
<keyword evidence="2" id="KW-0433">Leucine-rich repeat</keyword>
<accession>A0A7S4V9W8</accession>
<keyword evidence="3" id="KW-0732">Signal</keyword>
<sequence>MPSKELISSANSVEFRDSVFRLMEEAGVVVDEDGFDDEDYEVPPGYPQEPSQIVATSNGHVQSLADVVHNDRTDGPKVHKLSRESHSDAIKAATRGSLRRLLDYENRRYKEEQDRLHQDSTFPPIFVKRNSNVSGDIILNDDASIVSGITEAFTLNGGIDESKPKIARNTNMAAVENMTREFPAANNSTGHRVHWKGGDKNTVIQDNRNVIAETATGKYLSERLNSVSQGERIQGKTNGDNDSFKYDNAMVDIEEGVSISGGSYDWSVPAAIKEPMDSTERQFLGLQEPRYERAQTRSRNGTEPIKEEKENQSRSSTDESSGERNIVDDSSTDYYRNRGYNDDDFDGVYSTTEEEFITNAPEQKSLRHRYQQNKRSFWLIGCVCIVVICGAVVGIALNGQNDNTIKVTPARPDGGDTNGNTNQKLPATSTANPTMEPESSVTASPSASKVITSTQIPTAQPSAKPSHHSMQPSTLPSALPTLSPTLFPTSSPTTPLPTSLPTSSPTFPPTSLADILRRIDMTNAAIDISGESAIGDITSPQRMALEWMILDDDLQLNADSLNFIQRYSLSTLYFATTNNALDSWTKCGPDSILSFCEIDSLRFLSSFHECGWSGIKCNADNEITIIRLREHGLAGSSIPKELTSISSLEILRLDRNALSATVPSEIGLLSNLRTLQLNNNNLVGTIPTSLGNLINLELISLGNNDMNGTIPGEIFNSKLRGLDIDDNNFYGTLPSEMFTSSINLVNIDINGNGFEGTIPNGFGSLSKLGSLRMNSNNFEGELPPELFASSKLHTLDCSGNNLNGSLPDELYAATTLRKLDLSSNNFTGALSTKIGDLNLLIELKLQSNQFEGAIPGEMGLLSAVTSLDVSFNLLDGNMPEQVCGLRESPSSKLLELVSDCDGTEPRVTCDCCTSCTAGY</sequence>
<organism evidence="8">
    <name type="scientific">Ditylum brightwellii</name>
    <dbReference type="NCBI Taxonomy" id="49249"/>
    <lineage>
        <taxon>Eukaryota</taxon>
        <taxon>Sar</taxon>
        <taxon>Stramenopiles</taxon>
        <taxon>Ochrophyta</taxon>
        <taxon>Bacillariophyta</taxon>
        <taxon>Mediophyceae</taxon>
        <taxon>Lithodesmiophycidae</taxon>
        <taxon>Lithodesmiales</taxon>
        <taxon>Lithodesmiaceae</taxon>
        <taxon>Ditylum</taxon>
    </lineage>
</organism>
<name>A0A7S4V9W8_9STRA</name>
<evidence type="ECO:0000256" key="2">
    <source>
        <dbReference type="ARBA" id="ARBA00022614"/>
    </source>
</evidence>
<dbReference type="Gene3D" id="3.80.10.10">
    <property type="entry name" value="Ribonuclease Inhibitor"/>
    <property type="match status" value="3"/>
</dbReference>
<keyword evidence="5 7" id="KW-0472">Membrane</keyword>
<evidence type="ECO:0000313" key="8">
    <source>
        <dbReference type="EMBL" id="CAE4633147.1"/>
    </source>
</evidence>
<keyword evidence="7" id="KW-1133">Transmembrane helix</keyword>
<dbReference type="InterPro" id="IPR032675">
    <property type="entry name" value="LRR_dom_sf"/>
</dbReference>
<dbReference type="FunFam" id="3.80.10.10:FF:000400">
    <property type="entry name" value="Nuclear pore complex protein NUP107"/>
    <property type="match status" value="1"/>
</dbReference>
<gene>
    <name evidence="8" type="ORF">DBRI00130_LOCUS28541</name>
</gene>
<feature type="region of interest" description="Disordered" evidence="6">
    <location>
        <begin position="285"/>
        <end position="342"/>
    </location>
</feature>
<dbReference type="EMBL" id="HBNS01036540">
    <property type="protein sequence ID" value="CAE4633147.1"/>
    <property type="molecule type" value="Transcribed_RNA"/>
</dbReference>
<dbReference type="Pfam" id="PF00560">
    <property type="entry name" value="LRR_1"/>
    <property type="match status" value="4"/>
</dbReference>
<feature type="region of interest" description="Disordered" evidence="6">
    <location>
        <begin position="407"/>
        <end position="511"/>
    </location>
</feature>
<feature type="transmembrane region" description="Helical" evidence="7">
    <location>
        <begin position="377"/>
        <end position="397"/>
    </location>
</feature>
<dbReference type="InterPro" id="IPR003591">
    <property type="entry name" value="Leu-rich_rpt_typical-subtyp"/>
</dbReference>
<feature type="compositionally biased region" description="Low complexity" evidence="6">
    <location>
        <begin position="472"/>
        <end position="511"/>
    </location>
</feature>
<dbReference type="SMART" id="SM00369">
    <property type="entry name" value="LRR_TYP"/>
    <property type="match status" value="4"/>
</dbReference>
<evidence type="ECO:0000256" key="6">
    <source>
        <dbReference type="SAM" id="MobiDB-lite"/>
    </source>
</evidence>
<dbReference type="AlphaFoldDB" id="A0A7S4V9W8"/>
<evidence type="ECO:0000256" key="4">
    <source>
        <dbReference type="ARBA" id="ARBA00022737"/>
    </source>
</evidence>
<protein>
    <recommendedName>
        <fullName evidence="9">Leucine-rich repeat-containing N-terminal plant-type domain-containing protein</fullName>
    </recommendedName>
</protein>
<evidence type="ECO:0000256" key="1">
    <source>
        <dbReference type="ARBA" id="ARBA00004370"/>
    </source>
</evidence>
<dbReference type="PANTHER" id="PTHR48004:SF59">
    <property type="entry name" value="LEUCINE-RICH REPEAT-CONTAINING N-TERMINAL PLANT-TYPE DOMAIN-CONTAINING PROTEIN"/>
    <property type="match status" value="1"/>
</dbReference>